<evidence type="ECO:0000313" key="7">
    <source>
        <dbReference type="Proteomes" id="UP000244755"/>
    </source>
</evidence>
<dbReference type="InterPro" id="IPR005471">
    <property type="entry name" value="Tscrpt_reg_IclR_N"/>
</dbReference>
<dbReference type="Proteomes" id="UP000244755">
    <property type="component" value="Chromosome 2"/>
</dbReference>
<dbReference type="KEGG" id="mee:DA075_32955"/>
<dbReference type="InterPro" id="IPR050707">
    <property type="entry name" value="HTH_MetabolicPath_Reg"/>
</dbReference>
<accession>A0A2R4WVT1</accession>
<dbReference type="PROSITE" id="PS51078">
    <property type="entry name" value="ICLR_ED"/>
    <property type="match status" value="1"/>
</dbReference>
<reference evidence="6 7" key="1">
    <citation type="submission" date="2018-04" db="EMBL/GenBank/DDBJ databases">
        <title>Methylobacterium sp. PR1016A genome.</title>
        <authorList>
            <person name="Park W."/>
        </authorList>
    </citation>
    <scope>NUCLEOTIDE SEQUENCE [LARGE SCALE GENOMIC DNA]</scope>
    <source>
        <strain evidence="6 7">PR1016A</strain>
    </source>
</reference>
<dbReference type="GO" id="GO:0003677">
    <property type="term" value="F:DNA binding"/>
    <property type="evidence" value="ECO:0007669"/>
    <property type="project" value="UniProtKB-KW"/>
</dbReference>
<organism evidence="6 7">
    <name type="scientific">Methylobacterium currus</name>
    <dbReference type="NCBI Taxonomy" id="2051553"/>
    <lineage>
        <taxon>Bacteria</taxon>
        <taxon>Pseudomonadati</taxon>
        <taxon>Pseudomonadota</taxon>
        <taxon>Alphaproteobacteria</taxon>
        <taxon>Hyphomicrobiales</taxon>
        <taxon>Methylobacteriaceae</taxon>
        <taxon>Methylobacterium</taxon>
    </lineage>
</organism>
<dbReference type="InterPro" id="IPR014757">
    <property type="entry name" value="Tscrpt_reg_IclR_C"/>
</dbReference>
<dbReference type="GO" id="GO:0045892">
    <property type="term" value="P:negative regulation of DNA-templated transcription"/>
    <property type="evidence" value="ECO:0007669"/>
    <property type="project" value="TreeGrafter"/>
</dbReference>
<dbReference type="NCBIfam" id="TIGR02431">
    <property type="entry name" value="pcaR_pcaU"/>
    <property type="match status" value="1"/>
</dbReference>
<gene>
    <name evidence="6" type="ORF">DA075_32955</name>
</gene>
<dbReference type="SUPFAM" id="SSF46785">
    <property type="entry name" value="Winged helix' DNA-binding domain"/>
    <property type="match status" value="1"/>
</dbReference>
<keyword evidence="3" id="KW-0804">Transcription</keyword>
<dbReference type="InterPro" id="IPR012794">
    <property type="entry name" value="PcaR_PcaU"/>
</dbReference>
<dbReference type="InterPro" id="IPR036388">
    <property type="entry name" value="WH-like_DNA-bd_sf"/>
</dbReference>
<evidence type="ECO:0000256" key="2">
    <source>
        <dbReference type="ARBA" id="ARBA00023125"/>
    </source>
</evidence>
<dbReference type="OrthoDB" id="9807558at2"/>
<dbReference type="InterPro" id="IPR036390">
    <property type="entry name" value="WH_DNA-bd_sf"/>
</dbReference>
<evidence type="ECO:0000256" key="1">
    <source>
        <dbReference type="ARBA" id="ARBA00023015"/>
    </source>
</evidence>
<evidence type="ECO:0000259" key="4">
    <source>
        <dbReference type="PROSITE" id="PS51077"/>
    </source>
</evidence>
<dbReference type="Gene3D" id="3.30.450.40">
    <property type="match status" value="1"/>
</dbReference>
<dbReference type="PANTHER" id="PTHR30136:SF34">
    <property type="entry name" value="TRANSCRIPTIONAL REGULATOR"/>
    <property type="match status" value="1"/>
</dbReference>
<dbReference type="Pfam" id="PF01614">
    <property type="entry name" value="IclR_C"/>
    <property type="match status" value="1"/>
</dbReference>
<sequence length="266" mass="28740">MPRLLRTEQEQSLTETRGPEYLEILARGLRVVTAFDADRKEMTLSEVASVAGLTRATARRALFTLESLGYVESDGRQFRLTARILNLATAYLSSNGIPAAAQPVVERVSRTIAETCSVGVLDQRDVVFVARASPRRIVSVDLAIGYRLPAHATSVGRALLSGLDGEALDAYLATVEMTKLTPRTVADTSVLRAAIITAREQGYCIVDEEAELGLRSAAVPVRRYDGAVPCAIQVGVRTELVSIGRIHDEILPVLREAAAELGRALV</sequence>
<dbReference type="PROSITE" id="PS51077">
    <property type="entry name" value="HTH_ICLR"/>
    <property type="match status" value="1"/>
</dbReference>
<dbReference type="SMART" id="SM00346">
    <property type="entry name" value="HTH_ICLR"/>
    <property type="match status" value="1"/>
</dbReference>
<proteinExistence type="predicted"/>
<dbReference type="Gene3D" id="1.10.10.10">
    <property type="entry name" value="Winged helix-like DNA-binding domain superfamily/Winged helix DNA-binding domain"/>
    <property type="match status" value="1"/>
</dbReference>
<dbReference type="Pfam" id="PF09339">
    <property type="entry name" value="HTH_IclR"/>
    <property type="match status" value="1"/>
</dbReference>
<dbReference type="SUPFAM" id="SSF55781">
    <property type="entry name" value="GAF domain-like"/>
    <property type="match status" value="1"/>
</dbReference>
<feature type="domain" description="HTH iclR-type" evidence="4">
    <location>
        <begin position="22"/>
        <end position="82"/>
    </location>
</feature>
<dbReference type="GO" id="GO:0045893">
    <property type="term" value="P:positive regulation of DNA-templated transcription"/>
    <property type="evidence" value="ECO:0007669"/>
    <property type="project" value="InterPro"/>
</dbReference>
<evidence type="ECO:0000259" key="5">
    <source>
        <dbReference type="PROSITE" id="PS51078"/>
    </source>
</evidence>
<dbReference type="RefSeq" id="WP_099957319.1">
    <property type="nucleotide sequence ID" value="NZ_CP028844.1"/>
</dbReference>
<dbReference type="EMBL" id="CP028844">
    <property type="protein sequence ID" value="AWB25662.1"/>
    <property type="molecule type" value="Genomic_DNA"/>
</dbReference>
<protein>
    <submittedName>
        <fullName evidence="6">IclR family transcriptional regulator</fullName>
    </submittedName>
</protein>
<dbReference type="AlphaFoldDB" id="A0A2R4WVT1"/>
<keyword evidence="1" id="KW-0805">Transcription regulation</keyword>
<dbReference type="PANTHER" id="PTHR30136">
    <property type="entry name" value="HELIX-TURN-HELIX TRANSCRIPTIONAL REGULATOR, ICLR FAMILY"/>
    <property type="match status" value="1"/>
</dbReference>
<evidence type="ECO:0000256" key="3">
    <source>
        <dbReference type="ARBA" id="ARBA00023163"/>
    </source>
</evidence>
<evidence type="ECO:0000313" key="6">
    <source>
        <dbReference type="EMBL" id="AWB25662.1"/>
    </source>
</evidence>
<keyword evidence="7" id="KW-1185">Reference proteome</keyword>
<dbReference type="InterPro" id="IPR029016">
    <property type="entry name" value="GAF-like_dom_sf"/>
</dbReference>
<keyword evidence="2" id="KW-0238">DNA-binding</keyword>
<dbReference type="GO" id="GO:0003700">
    <property type="term" value="F:DNA-binding transcription factor activity"/>
    <property type="evidence" value="ECO:0007669"/>
    <property type="project" value="TreeGrafter"/>
</dbReference>
<feature type="domain" description="IclR-ED" evidence="5">
    <location>
        <begin position="83"/>
        <end position="266"/>
    </location>
</feature>
<name>A0A2R4WVT1_9HYPH</name>
<dbReference type="GO" id="GO:0046278">
    <property type="term" value="P:3,4-dihydroxybenzoate metabolic process"/>
    <property type="evidence" value="ECO:0007669"/>
    <property type="project" value="InterPro"/>
</dbReference>